<evidence type="ECO:0000313" key="3">
    <source>
        <dbReference type="Proteomes" id="UP000287101"/>
    </source>
</evidence>
<comment type="caution">
    <text evidence="2">The sequence shown here is derived from an EMBL/GenBank/DDBJ whole genome shotgun (WGS) entry which is preliminary data.</text>
</comment>
<dbReference type="AlphaFoldDB" id="A0A430A6D6"/>
<name>A0A430A6D6_9ENTE</name>
<evidence type="ECO:0000313" key="2">
    <source>
        <dbReference type="EMBL" id="RSU02436.1"/>
    </source>
</evidence>
<keyword evidence="1" id="KW-0472">Membrane</keyword>
<reference evidence="2 3" key="1">
    <citation type="submission" date="2017-05" db="EMBL/GenBank/DDBJ databases">
        <title>Vagococcus spp. assemblies.</title>
        <authorList>
            <person name="Gulvik C.A."/>
        </authorList>
    </citation>
    <scope>NUCLEOTIDE SEQUENCE [LARGE SCALE GENOMIC DNA]</scope>
    <source>
        <strain evidence="2 3">CCUG 41755</strain>
    </source>
</reference>
<keyword evidence="3" id="KW-1185">Reference proteome</keyword>
<keyword evidence="1" id="KW-0812">Transmembrane</keyword>
<dbReference type="EMBL" id="NGJY01000003">
    <property type="protein sequence ID" value="RSU02436.1"/>
    <property type="molecule type" value="Genomic_DNA"/>
</dbReference>
<keyword evidence="1" id="KW-1133">Transmembrane helix</keyword>
<feature type="transmembrane region" description="Helical" evidence="1">
    <location>
        <begin position="27"/>
        <end position="47"/>
    </location>
</feature>
<protein>
    <submittedName>
        <fullName evidence="2">Uncharacterized protein</fullName>
    </submittedName>
</protein>
<organism evidence="2 3">
    <name type="scientific">Vagococcus fessus</name>
    <dbReference type="NCBI Taxonomy" id="120370"/>
    <lineage>
        <taxon>Bacteria</taxon>
        <taxon>Bacillati</taxon>
        <taxon>Bacillota</taxon>
        <taxon>Bacilli</taxon>
        <taxon>Lactobacillales</taxon>
        <taxon>Enterococcaceae</taxon>
        <taxon>Vagococcus</taxon>
    </lineage>
</organism>
<accession>A0A430A6D6</accession>
<sequence length="121" mass="13740">MYAVSTKTPQFPLYSMLHLPLERGGYLIKRLVILLIFIIPFMTILMLKHEPDIFTIDGTITDTKGTSLTIKTTNQDCYVIQIPSHASTTFEMHDTVEVLGKGRLLETYPARVEQVLSIKKV</sequence>
<dbReference type="Proteomes" id="UP000287101">
    <property type="component" value="Unassembled WGS sequence"/>
</dbReference>
<proteinExistence type="predicted"/>
<gene>
    <name evidence="2" type="ORF">CBF31_08690</name>
</gene>
<evidence type="ECO:0000256" key="1">
    <source>
        <dbReference type="SAM" id="Phobius"/>
    </source>
</evidence>